<sequence length="575" mass="66286">MGFFYMYQYMSLISNMFILRLCVTVGIIFSLTKTQGNLYIHVRISTRNILFGKTEVPMRCMSYERYSNDEIELVLDFRQNDKSEWTSIRNSNTSRSHFVPGNGTVRKIRFMDYDCESRRFRCSVYISVQVQFEQCLRDSEKPTFRCRILSKNLTVDKSEDVRLQLTGRLPKDIGMPTITLPDNLQRTTIAKFKGGDVLKIQCTGEIENTDLPRENFRWCKSVTSQSGMEKYEIISIQDDPVSSITSESIDGCALIKRSEIFYHVSKEDINFNITCELGYKTYDKKCGLGRFNGMLSIPTTAELDHKWKLSPILIHDEDNILDSRKITLEGWGKTFTLLATASVRATNETKVERMQWCVKKENDTTWKRVKLQEDVIHAMDNSSETITLFSKITYHVTVQDGSIDFLVELSPSSTCKSGNYFTNISLLIKEKGTSTVVNKDNDTVNGHAWRSFSVFVIILLVAMLSSIAVLLIFTHRRSHVTFFGITIKTERPDVNSLKEDTLQRDSKVEIKHQAKETSNEQYENSECKSNRDEGQGYYSNTDQADIPTSLQEETYEEIQKRDNPQENEEYEGLKF</sequence>
<dbReference type="GeneID" id="111112003"/>
<dbReference type="OrthoDB" id="6207007at2759"/>
<dbReference type="AlphaFoldDB" id="A0A8B8BQ08"/>
<protein>
    <submittedName>
        <fullName evidence="4">Uncharacterized protein LOC111112003</fullName>
    </submittedName>
</protein>
<keyword evidence="2" id="KW-0472">Membrane</keyword>
<evidence type="ECO:0000313" key="3">
    <source>
        <dbReference type="Proteomes" id="UP000694844"/>
    </source>
</evidence>
<keyword evidence="2" id="KW-1133">Transmembrane helix</keyword>
<name>A0A8B8BQ08_CRAVI</name>
<feature type="compositionally biased region" description="Polar residues" evidence="1">
    <location>
        <begin position="537"/>
        <end position="552"/>
    </location>
</feature>
<proteinExistence type="predicted"/>
<keyword evidence="3" id="KW-1185">Reference proteome</keyword>
<accession>A0A8B8BQ08</accession>
<keyword evidence="2" id="KW-0812">Transmembrane</keyword>
<evidence type="ECO:0000313" key="4">
    <source>
        <dbReference type="RefSeq" id="XP_022304949.1"/>
    </source>
</evidence>
<reference evidence="4" key="1">
    <citation type="submission" date="2025-08" db="UniProtKB">
        <authorList>
            <consortium name="RefSeq"/>
        </authorList>
    </citation>
    <scope>IDENTIFICATION</scope>
    <source>
        <tissue evidence="4">Whole sample</tissue>
    </source>
</reference>
<feature type="transmembrane region" description="Helical" evidence="2">
    <location>
        <begin position="452"/>
        <end position="473"/>
    </location>
</feature>
<gene>
    <name evidence="4" type="primary">LOC111112003</name>
</gene>
<feature type="compositionally biased region" description="Basic and acidic residues" evidence="1">
    <location>
        <begin position="525"/>
        <end position="534"/>
    </location>
</feature>
<feature type="compositionally biased region" description="Acidic residues" evidence="1">
    <location>
        <begin position="565"/>
        <end position="575"/>
    </location>
</feature>
<dbReference type="Proteomes" id="UP000694844">
    <property type="component" value="Chromosome 9"/>
</dbReference>
<dbReference type="RefSeq" id="XP_022304949.1">
    <property type="nucleotide sequence ID" value="XM_022449241.1"/>
</dbReference>
<evidence type="ECO:0000256" key="2">
    <source>
        <dbReference type="SAM" id="Phobius"/>
    </source>
</evidence>
<feature type="region of interest" description="Disordered" evidence="1">
    <location>
        <begin position="513"/>
        <end position="575"/>
    </location>
</feature>
<evidence type="ECO:0000256" key="1">
    <source>
        <dbReference type="SAM" id="MobiDB-lite"/>
    </source>
</evidence>
<dbReference type="KEGG" id="cvn:111112003"/>
<organism evidence="3 4">
    <name type="scientific">Crassostrea virginica</name>
    <name type="common">Eastern oyster</name>
    <dbReference type="NCBI Taxonomy" id="6565"/>
    <lineage>
        <taxon>Eukaryota</taxon>
        <taxon>Metazoa</taxon>
        <taxon>Spiralia</taxon>
        <taxon>Lophotrochozoa</taxon>
        <taxon>Mollusca</taxon>
        <taxon>Bivalvia</taxon>
        <taxon>Autobranchia</taxon>
        <taxon>Pteriomorphia</taxon>
        <taxon>Ostreida</taxon>
        <taxon>Ostreoidea</taxon>
        <taxon>Ostreidae</taxon>
        <taxon>Crassostrea</taxon>
    </lineage>
</organism>